<dbReference type="GO" id="GO:0070941">
    <property type="term" value="P:eisosome assembly"/>
    <property type="evidence" value="ECO:0007669"/>
    <property type="project" value="TreeGrafter"/>
</dbReference>
<evidence type="ECO:0000256" key="1">
    <source>
        <dbReference type="SAM" id="MobiDB-lite"/>
    </source>
</evidence>
<dbReference type="PANTHER" id="PTHR28298:SF1">
    <property type="entry name" value="EISOSOME PROTEIN 1"/>
    <property type="match status" value="1"/>
</dbReference>
<dbReference type="RefSeq" id="XP_060286647.1">
    <property type="nucleotide sequence ID" value="XM_060427017.1"/>
</dbReference>
<accession>A0AAJ0C859</accession>
<feature type="compositionally biased region" description="Basic and acidic residues" evidence="1">
    <location>
        <begin position="483"/>
        <end position="519"/>
    </location>
</feature>
<feature type="region of interest" description="Disordered" evidence="1">
    <location>
        <begin position="112"/>
        <end position="194"/>
    </location>
</feature>
<dbReference type="PANTHER" id="PTHR28298">
    <property type="entry name" value="EISOSOME PROTEIN 1"/>
    <property type="match status" value="1"/>
</dbReference>
<feature type="region of interest" description="Disordered" evidence="1">
    <location>
        <begin position="483"/>
        <end position="531"/>
    </location>
</feature>
<evidence type="ECO:0008006" key="4">
    <source>
        <dbReference type="Google" id="ProtNLM"/>
    </source>
</evidence>
<feature type="compositionally biased region" description="Low complexity" evidence="1">
    <location>
        <begin position="114"/>
        <end position="146"/>
    </location>
</feature>
<evidence type="ECO:0000313" key="3">
    <source>
        <dbReference type="Proteomes" id="UP001244011"/>
    </source>
</evidence>
<dbReference type="EMBL" id="MU839000">
    <property type="protein sequence ID" value="KAK1770434.1"/>
    <property type="molecule type" value="Genomic_DNA"/>
</dbReference>
<comment type="caution">
    <text evidence="2">The sequence shown here is derived from an EMBL/GenBank/DDBJ whole genome shotgun (WGS) entry which is preliminary data.</text>
</comment>
<dbReference type="GeneID" id="85310204"/>
<evidence type="ECO:0000313" key="2">
    <source>
        <dbReference type="EMBL" id="KAK1770434.1"/>
    </source>
</evidence>
<name>A0AAJ0C859_9PEZI</name>
<dbReference type="Pfam" id="PF12757">
    <property type="entry name" value="Eisosome1"/>
    <property type="match status" value="1"/>
</dbReference>
<organism evidence="2 3">
    <name type="scientific">Phialemonium atrogriseum</name>
    <dbReference type="NCBI Taxonomy" id="1093897"/>
    <lineage>
        <taxon>Eukaryota</taxon>
        <taxon>Fungi</taxon>
        <taxon>Dikarya</taxon>
        <taxon>Ascomycota</taxon>
        <taxon>Pezizomycotina</taxon>
        <taxon>Sordariomycetes</taxon>
        <taxon>Sordariomycetidae</taxon>
        <taxon>Cephalothecales</taxon>
        <taxon>Cephalothecaceae</taxon>
        <taxon>Phialemonium</taxon>
    </lineage>
</organism>
<feature type="region of interest" description="Disordered" evidence="1">
    <location>
        <begin position="1"/>
        <end position="59"/>
    </location>
</feature>
<gene>
    <name evidence="2" type="ORF">QBC33DRAFT_528011</name>
</gene>
<sequence length="531" mass="58020">MAEAHTAQPGGGFSSNRGSNSLATPRNHSGRLIYARPEDLPSCPSSGLKENGAAASAAASLGWANQKPVEPWRPSSSASASAAAVLAKDYKMAPLWEPESSSAGHLAARMAAGSAVKPAAQSPKSPPSAWGNSAANAAFKAAKAPPRVAQEDTKKITRHGSLHAARASASSPRTRSKSSPQVPEPSYPDRANASANALSAATIAHRAPAREVGGAVPYTTMNRQMYTYNPPVKPEVDEQQRADVLHASAVAMAKRMYVQQQRMIDTTKRGAEKQRASSFPRHGTAGSSEPADDQPPARFPNLQEAAYRLAQERLAKLHDEHQKDREFQEYYGTPATSVQRGKFGSIRGRLTRKRSSSDGDLIDDRKKSVQIRRQMSVLSTTLSKVDEQQRTRDRAAVLAAAQRNVRAQLDSMDQKMYADTGRVAPRMLTEWELKAHTAAQDRSDARKSDNFGKIDLGAGKFMDKEEVDVIAARNVHPVILDIEQRAEEERERRAAAKLEEERRKEDAERAKQRDREIKDIHKKLKGKFDAG</sequence>
<feature type="compositionally biased region" description="Basic and acidic residues" evidence="1">
    <location>
        <begin position="266"/>
        <end position="275"/>
    </location>
</feature>
<feature type="compositionally biased region" description="Low complexity" evidence="1">
    <location>
        <begin position="162"/>
        <end position="179"/>
    </location>
</feature>
<dbReference type="InterPro" id="IPR024527">
    <property type="entry name" value="Eisosome1"/>
</dbReference>
<reference evidence="2" key="1">
    <citation type="submission" date="2023-06" db="EMBL/GenBank/DDBJ databases">
        <title>Genome-scale phylogeny and comparative genomics of the fungal order Sordariales.</title>
        <authorList>
            <consortium name="Lawrence Berkeley National Laboratory"/>
            <person name="Hensen N."/>
            <person name="Bonometti L."/>
            <person name="Westerberg I."/>
            <person name="Brannstrom I.O."/>
            <person name="Guillou S."/>
            <person name="Cros-Aarteil S."/>
            <person name="Calhoun S."/>
            <person name="Haridas S."/>
            <person name="Kuo A."/>
            <person name="Mondo S."/>
            <person name="Pangilinan J."/>
            <person name="Riley R."/>
            <person name="Labutti K."/>
            <person name="Andreopoulos B."/>
            <person name="Lipzen A."/>
            <person name="Chen C."/>
            <person name="Yanf M."/>
            <person name="Daum C."/>
            <person name="Ng V."/>
            <person name="Clum A."/>
            <person name="Steindorff A."/>
            <person name="Ohm R."/>
            <person name="Martin F."/>
            <person name="Silar P."/>
            <person name="Natvig D."/>
            <person name="Lalanne C."/>
            <person name="Gautier V."/>
            <person name="Ament-Velasquez S.L."/>
            <person name="Kruys A."/>
            <person name="Hutchinson M.I."/>
            <person name="Powell A.J."/>
            <person name="Barry K."/>
            <person name="Miller A.N."/>
            <person name="Grigoriev I.V."/>
            <person name="Debuchy R."/>
            <person name="Gladieux P."/>
            <person name="Thoren M.H."/>
            <person name="Johannesson H."/>
        </authorList>
    </citation>
    <scope>NUCLEOTIDE SEQUENCE</scope>
    <source>
        <strain evidence="2">8032-3</strain>
    </source>
</reference>
<protein>
    <recommendedName>
        <fullName evidence="4">Eisosome protein 1</fullName>
    </recommendedName>
</protein>
<dbReference type="AlphaFoldDB" id="A0AAJ0C859"/>
<feature type="region of interest" description="Disordered" evidence="1">
    <location>
        <begin position="266"/>
        <end position="298"/>
    </location>
</feature>
<proteinExistence type="predicted"/>
<keyword evidence="3" id="KW-1185">Reference proteome</keyword>
<dbReference type="Proteomes" id="UP001244011">
    <property type="component" value="Unassembled WGS sequence"/>
</dbReference>